<dbReference type="AlphaFoldDB" id="A0A6B2NX41"/>
<dbReference type="GO" id="GO:0047456">
    <property type="term" value="F:2-methylisocitrate dehydratase activity"/>
    <property type="evidence" value="ECO:0007669"/>
    <property type="project" value="UniProtKB-EC"/>
</dbReference>
<evidence type="ECO:0000256" key="10">
    <source>
        <dbReference type="ARBA" id="ARBA00022723"/>
    </source>
</evidence>
<dbReference type="GO" id="GO:0046872">
    <property type="term" value="F:metal ion binding"/>
    <property type="evidence" value="ECO:0007669"/>
    <property type="project" value="UniProtKB-KW"/>
</dbReference>
<keyword evidence="9" id="KW-0816">Tricarboxylic acid cycle</keyword>
<dbReference type="PANTHER" id="PTHR11670">
    <property type="entry name" value="ACONITASE/IRON-RESPONSIVE ELEMENT FAMILY MEMBER"/>
    <property type="match status" value="1"/>
</dbReference>
<comment type="function">
    <text evidence="3">Involved in the catabolism of short chain fatty acids (SCFA) via the tricarboxylic acid (TCA)(acetyl degradation route) and probably the 2-methylcitrate cycle I (propionate degradation route). Catalyzes the reversible isomerization of citrate to isocitrate via cis-aconitate. Could catalyze the hydration of 2-methyl-cis-aconitate to yield (2R,3S)-2-methylisocitrate. The apo form of AcnA functions as a RNA-binding regulatory protein.</text>
</comment>
<organism evidence="19">
    <name type="scientific">Ruegeria sp. PrR005</name>
    <dbReference type="NCBI Taxonomy" id="2706882"/>
    <lineage>
        <taxon>Bacteria</taxon>
        <taxon>Pseudomonadati</taxon>
        <taxon>Pseudomonadota</taxon>
        <taxon>Alphaproteobacteria</taxon>
        <taxon>Rhodobacterales</taxon>
        <taxon>Roseobacteraceae</taxon>
        <taxon>Ruegeria</taxon>
    </lineage>
</organism>
<dbReference type="Gene3D" id="3.30.499.10">
    <property type="entry name" value="Aconitase, domain 3"/>
    <property type="match status" value="2"/>
</dbReference>
<keyword evidence="11" id="KW-0694">RNA-binding</keyword>
<dbReference type="FunFam" id="3.30.499.10:FF:000020">
    <property type="entry name" value="Aconitate hydratase A"/>
    <property type="match status" value="1"/>
</dbReference>
<dbReference type="UniPathway" id="UPA00223">
    <property type="reaction ID" value="UER00718"/>
</dbReference>
<dbReference type="Pfam" id="PF00330">
    <property type="entry name" value="Aconitase"/>
    <property type="match status" value="1"/>
</dbReference>
<evidence type="ECO:0000259" key="17">
    <source>
        <dbReference type="Pfam" id="PF00330"/>
    </source>
</evidence>
<dbReference type="EC" id="4.2.1.3" evidence="16"/>
<evidence type="ECO:0000256" key="2">
    <source>
        <dbReference type="ARBA" id="ARBA00001966"/>
    </source>
</evidence>
<dbReference type="PRINTS" id="PR00415">
    <property type="entry name" value="ACONITASE"/>
</dbReference>
<dbReference type="CDD" id="cd01586">
    <property type="entry name" value="AcnA_IRP"/>
    <property type="match status" value="1"/>
</dbReference>
<evidence type="ECO:0000256" key="8">
    <source>
        <dbReference type="ARBA" id="ARBA00022485"/>
    </source>
</evidence>
<comment type="pathway">
    <text evidence="5">Organic acid metabolism; propanoate degradation.</text>
</comment>
<gene>
    <name evidence="19" type="primary">acnA</name>
    <name evidence="19" type="ORF">G0P99_22170</name>
</gene>
<comment type="function">
    <text evidence="16">Catalyzes the isomerization of citrate to isocitrate via cis-aconitate.</text>
</comment>
<dbReference type="NCBIfam" id="NF006757">
    <property type="entry name" value="PRK09277.1"/>
    <property type="match status" value="1"/>
</dbReference>
<sequence>MPITVGQDTAKTRRTLSVNGKSISYYSIPAATEAGLGDFSNLPASLKVVLENMLRFEDGGFSVSVEDIKAFAEWGAKGGKNPREIAYRPARVLMQDFTGVPAVVDLAAMRDGIKGLGGDAQKINPLNPVDLVIDHSVMIDEFGNPRAFQMNVDREYERNLERYTFLKWGQNAFNNFRVVPPGTGICHQVNVEYLAQTVWTDTDQNGDTVAYPDTLVGTDSHTTMVNGLAVLGWGVGGIEAEAAMLGQPISMLIPEVVGFKLTGEMVEGTTATDLVLKVVEMLRKHGVVGKFVEFYGPGLDKLPLPDRSTIANMAPEYGATCGFFPIDDETLRYLRQTGRDEDRIALVEAYAKENGFWRGANYAPVYSSTLELDMGTIVPAISGPKRPQDYLPLTGAKSAFAREMTETFKRPADKEVAVEGEDYTMSSGKVVIASITSCTNTSNPYVLIGAGLVARKARELGLNRKPWVKTSLAPGSQVVTEYLEAAGLQEDLDAIGFNLVGYGCTTCIGNSGPLQPEISKAINEGDLVATAVLSGNRNFEGRISPDVRANYLASPPLVVAYALAGDMNIDLTSEPLGTSKDGQPVYLKDIWPTNKEIADLVHATVTREAFLKKYADVFKGDAKWQAVETTDSETYDWPATSTYIQNPPYFQGMSPEKGEITNIEGARVLAILGDMITTDHISPAGSFKVDTPAGKYLTERQVQPREFNSYGSRRGNHEVMMRGTFANIRIKNEMLDGVEGGFTKGPDGAQTSIYDASMAYQEAGIPLVIFAGKEYGAGSSRDWAAKGTALLGVKAVIAESFERIHRSNLVGMGVIPFEFTGGDTRQSLGLKGDETVSIRGLDTIQPLQTVPCDITYADGSSRTIEVKCRIDTAPEIEYIENGGVLHYVLRNLAKAS</sequence>
<dbReference type="GO" id="GO:0003723">
    <property type="term" value="F:RNA binding"/>
    <property type="evidence" value="ECO:0007669"/>
    <property type="project" value="UniProtKB-KW"/>
</dbReference>
<evidence type="ECO:0000256" key="4">
    <source>
        <dbReference type="ARBA" id="ARBA00004717"/>
    </source>
</evidence>
<dbReference type="GO" id="GO:0051539">
    <property type="term" value="F:4 iron, 4 sulfur cluster binding"/>
    <property type="evidence" value="ECO:0007669"/>
    <property type="project" value="UniProtKB-KW"/>
</dbReference>
<comment type="caution">
    <text evidence="19">The sequence shown here is derived from an EMBL/GenBank/DDBJ whole genome shotgun (WGS) entry which is preliminary data.</text>
</comment>
<feature type="domain" description="Aconitase A/isopropylmalate dehydratase small subunit swivel" evidence="18">
    <location>
        <begin position="695"/>
        <end position="820"/>
    </location>
</feature>
<name>A0A6B2NX41_9RHOB</name>
<dbReference type="SUPFAM" id="SSF53732">
    <property type="entry name" value="Aconitase iron-sulfur domain"/>
    <property type="match status" value="1"/>
</dbReference>
<evidence type="ECO:0000256" key="5">
    <source>
        <dbReference type="ARBA" id="ARBA00005026"/>
    </source>
</evidence>
<dbReference type="InterPro" id="IPR001030">
    <property type="entry name" value="Acoase/IPM_deHydtase_lsu_aba"/>
</dbReference>
<evidence type="ECO:0000256" key="16">
    <source>
        <dbReference type="RuleBase" id="RU361275"/>
    </source>
</evidence>
<evidence type="ECO:0000256" key="7">
    <source>
        <dbReference type="ARBA" id="ARBA00011245"/>
    </source>
</evidence>
<dbReference type="CDD" id="cd01580">
    <property type="entry name" value="AcnA_IRP_Swivel"/>
    <property type="match status" value="1"/>
</dbReference>
<keyword evidence="13 16" id="KW-0411">Iron-sulfur</keyword>
<evidence type="ECO:0000256" key="11">
    <source>
        <dbReference type="ARBA" id="ARBA00022884"/>
    </source>
</evidence>
<feature type="domain" description="Aconitase/3-isopropylmalate dehydratase large subunit alpha/beta/alpha" evidence="17">
    <location>
        <begin position="83"/>
        <end position="565"/>
    </location>
</feature>
<dbReference type="EMBL" id="JAAGOX010000055">
    <property type="protein sequence ID" value="NDW47660.1"/>
    <property type="molecule type" value="Genomic_DNA"/>
</dbReference>
<comment type="cofactor">
    <cofactor evidence="2">
        <name>[4Fe-4S] cluster</name>
        <dbReference type="ChEBI" id="CHEBI:49883"/>
    </cofactor>
</comment>
<keyword evidence="14 16" id="KW-0456">Lyase</keyword>
<dbReference type="PROSITE" id="PS00450">
    <property type="entry name" value="ACONITASE_1"/>
    <property type="match status" value="1"/>
</dbReference>
<evidence type="ECO:0000256" key="14">
    <source>
        <dbReference type="ARBA" id="ARBA00023239"/>
    </source>
</evidence>
<reference evidence="19" key="1">
    <citation type="submission" date="2020-02" db="EMBL/GenBank/DDBJ databases">
        <title>Delineation of the pyrene-degrading pathway in Roseobacter clade bacteria by genomic analysis.</title>
        <authorList>
            <person name="Zhou H."/>
            <person name="Wang H."/>
        </authorList>
    </citation>
    <scope>NUCLEOTIDE SEQUENCE</scope>
    <source>
        <strain evidence="19">PrR005</strain>
    </source>
</reference>
<comment type="pathway">
    <text evidence="4">Carbohydrate metabolism; tricarboxylic acid cycle; isocitrate from oxaloacetate: step 2/2.</text>
</comment>
<dbReference type="SUPFAM" id="SSF52016">
    <property type="entry name" value="LeuD/IlvD-like"/>
    <property type="match status" value="1"/>
</dbReference>
<dbReference type="FunFam" id="3.20.19.10:FF:000001">
    <property type="entry name" value="Aconitate hydratase"/>
    <property type="match status" value="1"/>
</dbReference>
<keyword evidence="10" id="KW-0479">Metal-binding</keyword>
<protein>
    <recommendedName>
        <fullName evidence="16">Aconitate hydratase</fullName>
        <shortName evidence="16">Aconitase</shortName>
        <ecNumber evidence="16">4.2.1.3</ecNumber>
    </recommendedName>
</protein>
<evidence type="ECO:0000256" key="15">
    <source>
        <dbReference type="ARBA" id="ARBA00023501"/>
    </source>
</evidence>
<dbReference type="InterPro" id="IPR006249">
    <property type="entry name" value="Aconitase/IRP2"/>
</dbReference>
<dbReference type="Gene3D" id="6.10.190.10">
    <property type="match status" value="1"/>
</dbReference>
<comment type="catalytic activity">
    <reaction evidence="1">
        <text>(2S,3R)-3-hydroxybutane-1,2,3-tricarboxylate = 2-methyl-cis-aconitate + H2O</text>
        <dbReference type="Rhea" id="RHEA:17941"/>
        <dbReference type="ChEBI" id="CHEBI:15377"/>
        <dbReference type="ChEBI" id="CHEBI:57429"/>
        <dbReference type="ChEBI" id="CHEBI:57872"/>
        <dbReference type="EC" id="4.2.1.99"/>
    </reaction>
</comment>
<keyword evidence="12 16" id="KW-0408">Iron</keyword>
<dbReference type="InterPro" id="IPR044137">
    <property type="entry name" value="AcnA_IRP_Swivel"/>
</dbReference>
<dbReference type="NCBIfam" id="TIGR01341">
    <property type="entry name" value="aconitase_1"/>
    <property type="match status" value="1"/>
</dbReference>
<evidence type="ECO:0000256" key="1">
    <source>
        <dbReference type="ARBA" id="ARBA00000118"/>
    </source>
</evidence>
<evidence type="ECO:0000256" key="9">
    <source>
        <dbReference type="ARBA" id="ARBA00022532"/>
    </source>
</evidence>
<dbReference type="RefSeq" id="WP_164132663.1">
    <property type="nucleotide sequence ID" value="NZ_JAAGOX010000055.1"/>
</dbReference>
<dbReference type="InterPro" id="IPR018136">
    <property type="entry name" value="Aconitase_4Fe-4S_BS"/>
</dbReference>
<dbReference type="PROSITE" id="PS01244">
    <property type="entry name" value="ACONITASE_2"/>
    <property type="match status" value="1"/>
</dbReference>
<comment type="catalytic activity">
    <reaction evidence="15 16">
        <text>citrate = D-threo-isocitrate</text>
        <dbReference type="Rhea" id="RHEA:10336"/>
        <dbReference type="ChEBI" id="CHEBI:15562"/>
        <dbReference type="ChEBI" id="CHEBI:16947"/>
        <dbReference type="EC" id="4.2.1.3"/>
    </reaction>
</comment>
<dbReference type="InterPro" id="IPR015928">
    <property type="entry name" value="Aconitase/3IPM_dehydase_swvl"/>
</dbReference>
<dbReference type="FunFam" id="3.30.499.10:FF:000002">
    <property type="entry name" value="Aconitate hydratase"/>
    <property type="match status" value="1"/>
</dbReference>
<dbReference type="Gene3D" id="3.20.19.10">
    <property type="entry name" value="Aconitase, domain 4"/>
    <property type="match status" value="1"/>
</dbReference>
<comment type="subunit">
    <text evidence="7">Monomer.</text>
</comment>
<dbReference type="InterPro" id="IPR015931">
    <property type="entry name" value="Acnase/IPM_dHydase_lsu_aba_1/3"/>
</dbReference>
<comment type="similarity">
    <text evidence="6 16">Belongs to the aconitase/IPM isomerase family.</text>
</comment>
<keyword evidence="8 16" id="KW-0004">4Fe-4S</keyword>
<dbReference type="GO" id="GO:0006099">
    <property type="term" value="P:tricarboxylic acid cycle"/>
    <property type="evidence" value="ECO:0007669"/>
    <property type="project" value="UniProtKB-UniPathway"/>
</dbReference>
<dbReference type="GO" id="GO:0003994">
    <property type="term" value="F:aconitate hydratase activity"/>
    <property type="evidence" value="ECO:0007669"/>
    <property type="project" value="UniProtKB-EC"/>
</dbReference>
<dbReference type="Pfam" id="PF00694">
    <property type="entry name" value="Aconitase_C"/>
    <property type="match status" value="1"/>
</dbReference>
<accession>A0A6B2NX41</accession>
<evidence type="ECO:0000259" key="18">
    <source>
        <dbReference type="Pfam" id="PF00694"/>
    </source>
</evidence>
<evidence type="ECO:0000256" key="3">
    <source>
        <dbReference type="ARBA" id="ARBA00002737"/>
    </source>
</evidence>
<proteinExistence type="inferred from homology"/>
<dbReference type="InterPro" id="IPR036008">
    <property type="entry name" value="Aconitase_4Fe-4S_dom"/>
</dbReference>
<evidence type="ECO:0000256" key="6">
    <source>
        <dbReference type="ARBA" id="ARBA00007185"/>
    </source>
</evidence>
<evidence type="ECO:0000313" key="19">
    <source>
        <dbReference type="EMBL" id="NDW47660.1"/>
    </source>
</evidence>
<dbReference type="NCBIfam" id="NF009520">
    <property type="entry name" value="PRK12881.1"/>
    <property type="match status" value="1"/>
</dbReference>
<evidence type="ECO:0000256" key="12">
    <source>
        <dbReference type="ARBA" id="ARBA00023004"/>
    </source>
</evidence>
<dbReference type="InterPro" id="IPR000573">
    <property type="entry name" value="AconitaseA/IPMdHydase_ssu_swvl"/>
</dbReference>
<evidence type="ECO:0000256" key="13">
    <source>
        <dbReference type="ARBA" id="ARBA00023014"/>
    </source>
</evidence>